<dbReference type="Proteomes" id="UP001500456">
    <property type="component" value="Unassembled WGS sequence"/>
</dbReference>
<keyword evidence="2" id="KW-1185">Reference proteome</keyword>
<organism evidence="1 2">
    <name type="scientific">Streptomyces plumbiresistens</name>
    <dbReference type="NCBI Taxonomy" id="511811"/>
    <lineage>
        <taxon>Bacteria</taxon>
        <taxon>Bacillati</taxon>
        <taxon>Actinomycetota</taxon>
        <taxon>Actinomycetes</taxon>
        <taxon>Kitasatosporales</taxon>
        <taxon>Streptomycetaceae</taxon>
        <taxon>Streptomyces</taxon>
    </lineage>
</organism>
<gene>
    <name evidence="1" type="ORF">GCM10022232_91090</name>
</gene>
<name>A0ABP7TTB1_9ACTN</name>
<reference evidence="2" key="1">
    <citation type="journal article" date="2019" name="Int. J. Syst. Evol. Microbiol.">
        <title>The Global Catalogue of Microorganisms (GCM) 10K type strain sequencing project: providing services to taxonomists for standard genome sequencing and annotation.</title>
        <authorList>
            <consortium name="The Broad Institute Genomics Platform"/>
            <consortium name="The Broad Institute Genome Sequencing Center for Infectious Disease"/>
            <person name="Wu L."/>
            <person name="Ma J."/>
        </authorList>
    </citation>
    <scope>NUCLEOTIDE SEQUENCE [LARGE SCALE GENOMIC DNA]</scope>
    <source>
        <strain evidence="2">JCM 16924</strain>
    </source>
</reference>
<evidence type="ECO:0000313" key="2">
    <source>
        <dbReference type="Proteomes" id="UP001500456"/>
    </source>
</evidence>
<evidence type="ECO:0000313" key="1">
    <source>
        <dbReference type="EMBL" id="GAA4030959.1"/>
    </source>
</evidence>
<comment type="caution">
    <text evidence="1">The sequence shown here is derived from an EMBL/GenBank/DDBJ whole genome shotgun (WGS) entry which is preliminary data.</text>
</comment>
<protein>
    <submittedName>
        <fullName evidence="1">Uncharacterized protein</fullName>
    </submittedName>
</protein>
<accession>A0ABP7TTB1</accession>
<dbReference type="EMBL" id="BAAAZX010000052">
    <property type="protein sequence ID" value="GAA4030959.1"/>
    <property type="molecule type" value="Genomic_DNA"/>
</dbReference>
<proteinExistence type="predicted"/>
<sequence>MAPHEQYLVAVVENDSGGHGRQLDQVVLIAVAAGRFDVDQIEFYLWANAGKLTIKAVSSRGRVTELLRVGYRSSDGP</sequence>